<dbReference type="Proteomes" id="UP000000311">
    <property type="component" value="Unassembled WGS sequence"/>
</dbReference>
<reference evidence="1 2" key="1">
    <citation type="journal article" date="2010" name="Science">
        <title>Genomic comparison of the ants Camponotus floridanus and Harpegnathos saltator.</title>
        <authorList>
            <person name="Bonasio R."/>
            <person name="Zhang G."/>
            <person name="Ye C."/>
            <person name="Mutti N.S."/>
            <person name="Fang X."/>
            <person name="Qin N."/>
            <person name="Donahue G."/>
            <person name="Yang P."/>
            <person name="Li Q."/>
            <person name="Li C."/>
            <person name="Zhang P."/>
            <person name="Huang Z."/>
            <person name="Berger S.L."/>
            <person name="Reinberg D."/>
            <person name="Wang J."/>
            <person name="Liebig J."/>
        </authorList>
    </citation>
    <scope>NUCLEOTIDE SEQUENCE [LARGE SCALE GENOMIC DNA]</scope>
    <source>
        <strain evidence="2">C129</strain>
    </source>
</reference>
<dbReference type="AlphaFoldDB" id="E1ZXJ0"/>
<evidence type="ECO:0000313" key="2">
    <source>
        <dbReference type="Proteomes" id="UP000000311"/>
    </source>
</evidence>
<dbReference type="InParanoid" id="E1ZXJ0"/>
<protein>
    <submittedName>
        <fullName evidence="1">Uncharacterized protein</fullName>
    </submittedName>
</protein>
<organism evidence="2">
    <name type="scientific">Camponotus floridanus</name>
    <name type="common">Florida carpenter ant</name>
    <dbReference type="NCBI Taxonomy" id="104421"/>
    <lineage>
        <taxon>Eukaryota</taxon>
        <taxon>Metazoa</taxon>
        <taxon>Ecdysozoa</taxon>
        <taxon>Arthropoda</taxon>
        <taxon>Hexapoda</taxon>
        <taxon>Insecta</taxon>
        <taxon>Pterygota</taxon>
        <taxon>Neoptera</taxon>
        <taxon>Endopterygota</taxon>
        <taxon>Hymenoptera</taxon>
        <taxon>Apocrita</taxon>
        <taxon>Aculeata</taxon>
        <taxon>Formicoidea</taxon>
        <taxon>Formicidae</taxon>
        <taxon>Formicinae</taxon>
        <taxon>Camponotus</taxon>
    </lineage>
</organism>
<keyword evidence="2" id="KW-1185">Reference proteome</keyword>
<gene>
    <name evidence="1" type="ORF">EAG_04459</name>
</gene>
<sequence>MRVPESRTHVWLAVSYGALSTSPPRDTTGSYASFGFGRSMRLVESHRKLSGDDPESDSMNAAPLPVDRVHRYASGRAEALVGASSDAGPSLSRNES</sequence>
<evidence type="ECO:0000313" key="1">
    <source>
        <dbReference type="EMBL" id="EFN74073.1"/>
    </source>
</evidence>
<name>E1ZXJ0_CAMFO</name>
<proteinExistence type="predicted"/>
<accession>E1ZXJ0</accession>
<dbReference type="EMBL" id="GL435066">
    <property type="protein sequence ID" value="EFN74073.1"/>
    <property type="molecule type" value="Genomic_DNA"/>
</dbReference>